<proteinExistence type="predicted"/>
<organism evidence="1 2">
    <name type="scientific">Aspergillus brunneoviolaceus CBS 621.78</name>
    <dbReference type="NCBI Taxonomy" id="1450534"/>
    <lineage>
        <taxon>Eukaryota</taxon>
        <taxon>Fungi</taxon>
        <taxon>Dikarya</taxon>
        <taxon>Ascomycota</taxon>
        <taxon>Pezizomycotina</taxon>
        <taxon>Eurotiomycetes</taxon>
        <taxon>Eurotiomycetidae</taxon>
        <taxon>Eurotiales</taxon>
        <taxon>Aspergillaceae</taxon>
        <taxon>Aspergillus</taxon>
        <taxon>Aspergillus subgen. Circumdati</taxon>
    </lineage>
</organism>
<dbReference type="Proteomes" id="UP000249057">
    <property type="component" value="Unassembled WGS sequence"/>
</dbReference>
<keyword evidence="2" id="KW-1185">Reference proteome</keyword>
<protein>
    <submittedName>
        <fullName evidence="1">Uncharacterized protein</fullName>
    </submittedName>
</protein>
<evidence type="ECO:0000313" key="1">
    <source>
        <dbReference type="EMBL" id="RAH47591.1"/>
    </source>
</evidence>
<name>A0ACD1GEA0_9EURO</name>
<dbReference type="EMBL" id="KZ825329">
    <property type="protein sequence ID" value="RAH47591.1"/>
    <property type="molecule type" value="Genomic_DNA"/>
</dbReference>
<reference evidence="1" key="1">
    <citation type="submission" date="2018-02" db="EMBL/GenBank/DDBJ databases">
        <title>The genomes of Aspergillus section Nigri reveals drivers in fungal speciation.</title>
        <authorList>
            <consortium name="DOE Joint Genome Institute"/>
            <person name="Vesth T.C."/>
            <person name="Nybo J."/>
            <person name="Theobald S."/>
            <person name="Brandl J."/>
            <person name="Frisvad J.C."/>
            <person name="Nielsen K.F."/>
            <person name="Lyhne E.K."/>
            <person name="Kogle M.E."/>
            <person name="Kuo A."/>
            <person name="Riley R."/>
            <person name="Clum A."/>
            <person name="Nolan M."/>
            <person name="Lipzen A."/>
            <person name="Salamov A."/>
            <person name="Henrissat B."/>
            <person name="Wiebenga A."/>
            <person name="De vries R.P."/>
            <person name="Grigoriev I.V."/>
            <person name="Mortensen U.H."/>
            <person name="Andersen M.R."/>
            <person name="Baker S.E."/>
        </authorList>
    </citation>
    <scope>NUCLEOTIDE SEQUENCE</scope>
    <source>
        <strain evidence="1">CBS 621.78</strain>
    </source>
</reference>
<gene>
    <name evidence="1" type="ORF">BO95DRAFT_80047</name>
</gene>
<sequence length="156" mass="17498">MTGTSTSRHASSVKEFRIDEGYEKRSFRVWILGRTVAPRSKFPQFLERRLSFPSPFSFLFFPPPLFLPFFHLPAFASPPSTLFPFPFCLSHFCPLGSSPFRTGGLQVWAAPSRLSENTGYVNPLTKGLPVCPSGRRSLHDINDGLLWLSESEGSVD</sequence>
<evidence type="ECO:0000313" key="2">
    <source>
        <dbReference type="Proteomes" id="UP000249057"/>
    </source>
</evidence>
<accession>A0ACD1GEA0</accession>